<sequence length="235" mass="25879">MNKDKSSNDLASRPPIQLIVFDLDGTLVDAFEDIALAVNHMLALDGLPPRSVEEVKRHVGRGVRMLIQGILGTDDPAVLDEKVHVLTEYYRQHPIRTARLYNGVVTGLEKLRAAGLRLAVASNKPHALTCYLLEHLGVARFFDWIEGQSDAFPRKPAPDVLYHLMKLAGAQPATTLIVGDSPTDVEFARAAGTEVVCVTYGQCTREELLPYAPDAIVEDFNAVVANVLERNKKQQ</sequence>
<organism evidence="1 2">
    <name type="scientific">Sumerlaea chitinivorans</name>
    <dbReference type="NCBI Taxonomy" id="2250252"/>
    <lineage>
        <taxon>Bacteria</taxon>
        <taxon>Candidatus Sumerlaeota</taxon>
        <taxon>Candidatus Sumerlaeia</taxon>
        <taxon>Candidatus Sumerlaeales</taxon>
        <taxon>Candidatus Sumerlaeaceae</taxon>
        <taxon>Candidatus Sumerlaea</taxon>
    </lineage>
</organism>
<dbReference type="GO" id="GO:0006281">
    <property type="term" value="P:DNA repair"/>
    <property type="evidence" value="ECO:0007669"/>
    <property type="project" value="TreeGrafter"/>
</dbReference>
<dbReference type="GO" id="GO:0005829">
    <property type="term" value="C:cytosol"/>
    <property type="evidence" value="ECO:0007669"/>
    <property type="project" value="TreeGrafter"/>
</dbReference>
<name>A0A2Z4Y760_SUMC1</name>
<dbReference type="PANTHER" id="PTHR43434">
    <property type="entry name" value="PHOSPHOGLYCOLATE PHOSPHATASE"/>
    <property type="match status" value="1"/>
</dbReference>
<dbReference type="InterPro" id="IPR023214">
    <property type="entry name" value="HAD_sf"/>
</dbReference>
<dbReference type="SFLD" id="SFLDG01129">
    <property type="entry name" value="C1.5:_HAD__Beta-PGM__Phosphata"/>
    <property type="match status" value="1"/>
</dbReference>
<dbReference type="KEGG" id="schv:BRCON_2012"/>
<protein>
    <submittedName>
        <fullName evidence="1">Phosphoglycolate phosphatase</fullName>
    </submittedName>
</protein>
<accession>A0A2Z4Y760</accession>
<dbReference type="Gene3D" id="3.40.50.1000">
    <property type="entry name" value="HAD superfamily/HAD-like"/>
    <property type="match status" value="1"/>
</dbReference>
<evidence type="ECO:0000313" key="1">
    <source>
        <dbReference type="EMBL" id="AXA36789.1"/>
    </source>
</evidence>
<dbReference type="PANTHER" id="PTHR43434:SF1">
    <property type="entry name" value="PHOSPHOGLYCOLATE PHOSPHATASE"/>
    <property type="match status" value="1"/>
</dbReference>
<dbReference type="Pfam" id="PF13419">
    <property type="entry name" value="HAD_2"/>
    <property type="match status" value="1"/>
</dbReference>
<dbReference type="SFLD" id="SFLDG01135">
    <property type="entry name" value="C1.5.6:_HAD__Beta-PGM__Phospha"/>
    <property type="match status" value="1"/>
</dbReference>
<gene>
    <name evidence="1" type="ORF">BRCON_2012</name>
</gene>
<reference evidence="1 2" key="1">
    <citation type="submission" date="2018-05" db="EMBL/GenBank/DDBJ databases">
        <title>A metagenomic window into the 2 km-deep terrestrial subsurface aquifer revealed taxonomically and functionally diverse microbial community comprising novel uncultured bacterial lineages.</title>
        <authorList>
            <person name="Kadnikov V.V."/>
            <person name="Mardanov A.V."/>
            <person name="Beletsky A.V."/>
            <person name="Banks D."/>
            <person name="Pimenov N.V."/>
            <person name="Frank Y.A."/>
            <person name="Karnachuk O.V."/>
            <person name="Ravin N.V."/>
        </authorList>
    </citation>
    <scope>NUCLEOTIDE SEQUENCE [LARGE SCALE GENOMIC DNA]</scope>
    <source>
        <strain evidence="1">BY</strain>
    </source>
</reference>
<dbReference type="InterPro" id="IPR036412">
    <property type="entry name" value="HAD-like_sf"/>
</dbReference>
<dbReference type="InterPro" id="IPR041492">
    <property type="entry name" value="HAD_2"/>
</dbReference>
<dbReference type="InterPro" id="IPR023198">
    <property type="entry name" value="PGP-like_dom2"/>
</dbReference>
<dbReference type="FunFam" id="3.40.50.1000:FF:000022">
    <property type="entry name" value="Phosphoglycolate phosphatase"/>
    <property type="match status" value="1"/>
</dbReference>
<dbReference type="PRINTS" id="PR00413">
    <property type="entry name" value="HADHALOGNASE"/>
</dbReference>
<dbReference type="SUPFAM" id="SSF56784">
    <property type="entry name" value="HAD-like"/>
    <property type="match status" value="1"/>
</dbReference>
<dbReference type="Gene3D" id="1.10.150.240">
    <property type="entry name" value="Putative phosphatase, domain 2"/>
    <property type="match status" value="1"/>
</dbReference>
<dbReference type="NCBIfam" id="TIGR01509">
    <property type="entry name" value="HAD-SF-IA-v3"/>
    <property type="match status" value="1"/>
</dbReference>
<evidence type="ECO:0000313" key="2">
    <source>
        <dbReference type="Proteomes" id="UP000262583"/>
    </source>
</evidence>
<dbReference type="AlphaFoldDB" id="A0A2Z4Y760"/>
<dbReference type="InterPro" id="IPR050155">
    <property type="entry name" value="HAD-like_hydrolase_sf"/>
</dbReference>
<dbReference type="NCBIfam" id="TIGR01549">
    <property type="entry name" value="HAD-SF-IA-v1"/>
    <property type="match status" value="1"/>
</dbReference>
<dbReference type="EMBL" id="CP030759">
    <property type="protein sequence ID" value="AXA36789.1"/>
    <property type="molecule type" value="Genomic_DNA"/>
</dbReference>
<dbReference type="InterPro" id="IPR006439">
    <property type="entry name" value="HAD-SF_hydro_IA"/>
</dbReference>
<dbReference type="GO" id="GO:0008967">
    <property type="term" value="F:phosphoglycolate phosphatase activity"/>
    <property type="evidence" value="ECO:0007669"/>
    <property type="project" value="TreeGrafter"/>
</dbReference>
<dbReference type="SFLD" id="SFLDS00003">
    <property type="entry name" value="Haloacid_Dehalogenase"/>
    <property type="match status" value="1"/>
</dbReference>
<dbReference type="Proteomes" id="UP000262583">
    <property type="component" value="Chromosome"/>
</dbReference>
<proteinExistence type="predicted"/>